<dbReference type="InterPro" id="IPR021765">
    <property type="entry name" value="UstYa-like"/>
</dbReference>
<accession>A0AAD4KYP0</accession>
<organism evidence="2 3">
    <name type="scientific">Talaromyces proteolyticus</name>
    <dbReference type="NCBI Taxonomy" id="1131652"/>
    <lineage>
        <taxon>Eukaryota</taxon>
        <taxon>Fungi</taxon>
        <taxon>Dikarya</taxon>
        <taxon>Ascomycota</taxon>
        <taxon>Pezizomycotina</taxon>
        <taxon>Eurotiomycetes</taxon>
        <taxon>Eurotiomycetidae</taxon>
        <taxon>Eurotiales</taxon>
        <taxon>Trichocomaceae</taxon>
        <taxon>Talaromyces</taxon>
        <taxon>Talaromyces sect. Bacilispori</taxon>
    </lineage>
</organism>
<gene>
    <name evidence="2" type="ORF">BGW36DRAFT_313409</name>
</gene>
<protein>
    <submittedName>
        <fullName evidence="2">Uncharacterized protein</fullName>
    </submittedName>
</protein>
<dbReference type="GeneID" id="70242806"/>
<comment type="caution">
    <text evidence="2">The sequence shown here is derived from an EMBL/GenBank/DDBJ whole genome shotgun (WGS) entry which is preliminary data.</text>
</comment>
<comment type="similarity">
    <text evidence="1">Belongs to the ustYa family.</text>
</comment>
<dbReference type="EMBL" id="JAJTJA010000002">
    <property type="protein sequence ID" value="KAH8703976.1"/>
    <property type="molecule type" value="Genomic_DNA"/>
</dbReference>
<dbReference type="Pfam" id="PF11807">
    <property type="entry name" value="UstYa"/>
    <property type="match status" value="1"/>
</dbReference>
<dbReference type="AlphaFoldDB" id="A0AAD4KYP0"/>
<dbReference type="PANTHER" id="PTHR33365">
    <property type="entry name" value="YALI0B05434P"/>
    <property type="match status" value="1"/>
</dbReference>
<evidence type="ECO:0000256" key="1">
    <source>
        <dbReference type="ARBA" id="ARBA00035112"/>
    </source>
</evidence>
<sequence>MFPVDELATQRSPYTDLRYELPIEYKLKTEYTSSNMTLADQMWESLDVDSVLIAVTPEWAENKGLPDSKPFLWDKTKRVYYIKVFHQLHCLKAIRKTLHDFISTNSTLVPLNHVEHCLDILRQDLMCKADDTPMIATHDGAGSNQTMQCKDLSKLRAWVQAPAQHSCYRHLDNYVNLSHPDERYAFCPEDSPYYPAMQEWFKKHGHHDPFQE</sequence>
<dbReference type="GO" id="GO:0043386">
    <property type="term" value="P:mycotoxin biosynthetic process"/>
    <property type="evidence" value="ECO:0007669"/>
    <property type="project" value="InterPro"/>
</dbReference>
<dbReference type="Proteomes" id="UP001201262">
    <property type="component" value="Unassembled WGS sequence"/>
</dbReference>
<name>A0AAD4KYP0_9EURO</name>
<dbReference type="RefSeq" id="XP_046076994.1">
    <property type="nucleotide sequence ID" value="XM_046212519.1"/>
</dbReference>
<keyword evidence="3" id="KW-1185">Reference proteome</keyword>
<evidence type="ECO:0000313" key="3">
    <source>
        <dbReference type="Proteomes" id="UP001201262"/>
    </source>
</evidence>
<proteinExistence type="inferred from homology"/>
<reference evidence="2" key="1">
    <citation type="submission" date="2021-12" db="EMBL/GenBank/DDBJ databases">
        <title>Convergent genome expansion in fungi linked to evolution of root-endophyte symbiosis.</title>
        <authorList>
            <consortium name="DOE Joint Genome Institute"/>
            <person name="Ke Y.-H."/>
            <person name="Bonito G."/>
            <person name="Liao H.-L."/>
            <person name="Looney B."/>
            <person name="Rojas-Flechas A."/>
            <person name="Nash J."/>
            <person name="Hameed K."/>
            <person name="Schadt C."/>
            <person name="Martin F."/>
            <person name="Crous P.W."/>
            <person name="Miettinen O."/>
            <person name="Magnuson J.K."/>
            <person name="Labbe J."/>
            <person name="Jacobson D."/>
            <person name="Doktycz M.J."/>
            <person name="Veneault-Fourrey C."/>
            <person name="Kuo A."/>
            <person name="Mondo S."/>
            <person name="Calhoun S."/>
            <person name="Riley R."/>
            <person name="Ohm R."/>
            <person name="LaButti K."/>
            <person name="Andreopoulos B."/>
            <person name="Pangilinan J."/>
            <person name="Nolan M."/>
            <person name="Tritt A."/>
            <person name="Clum A."/>
            <person name="Lipzen A."/>
            <person name="Daum C."/>
            <person name="Barry K."/>
            <person name="Grigoriev I.V."/>
            <person name="Vilgalys R."/>
        </authorList>
    </citation>
    <scope>NUCLEOTIDE SEQUENCE</scope>
    <source>
        <strain evidence="2">PMI_201</strain>
    </source>
</reference>
<evidence type="ECO:0000313" key="2">
    <source>
        <dbReference type="EMBL" id="KAH8703976.1"/>
    </source>
</evidence>
<dbReference type="PANTHER" id="PTHR33365:SF6">
    <property type="entry name" value="OXIDASE USTYA"/>
    <property type="match status" value="1"/>
</dbReference>